<accession>A0A4R2MB49</accession>
<protein>
    <submittedName>
        <fullName evidence="2">Uncharacterized protein</fullName>
    </submittedName>
</protein>
<dbReference type="GeneID" id="99684281"/>
<keyword evidence="1" id="KW-1133">Transmembrane helix</keyword>
<gene>
    <name evidence="2" type="ORF">EV684_103189</name>
</gene>
<keyword evidence="1" id="KW-0812">Transmembrane</keyword>
<keyword evidence="1" id="KW-0472">Membrane</keyword>
<sequence length="81" mass="8739">MALVDLVIAVTLLEALVLWIWHARTGRGLAPRDFVANLCAGLALMLAVRAALAGAAWTWVAAGLAAAGLAHLLDLRRRWRR</sequence>
<dbReference type="EMBL" id="SLXD01000003">
    <property type="protein sequence ID" value="TCP03942.1"/>
    <property type="molecule type" value="Genomic_DNA"/>
</dbReference>
<dbReference type="OrthoDB" id="8913058at2"/>
<name>A0A4R2MB49_RUBGE</name>
<feature type="transmembrane region" description="Helical" evidence="1">
    <location>
        <begin position="6"/>
        <end position="22"/>
    </location>
</feature>
<reference evidence="2 3" key="1">
    <citation type="submission" date="2019-03" db="EMBL/GenBank/DDBJ databases">
        <title>Genomic Encyclopedia of Type Strains, Phase IV (KMG-IV): sequencing the most valuable type-strain genomes for metagenomic binning, comparative biology and taxonomic classification.</title>
        <authorList>
            <person name="Goeker M."/>
        </authorList>
    </citation>
    <scope>NUCLEOTIDE SEQUENCE [LARGE SCALE GENOMIC DNA]</scope>
    <source>
        <strain evidence="2 3">DSM 1709</strain>
    </source>
</reference>
<dbReference type="AlphaFoldDB" id="A0A4R2MB49"/>
<evidence type="ECO:0000313" key="3">
    <source>
        <dbReference type="Proteomes" id="UP000295106"/>
    </source>
</evidence>
<proteinExistence type="predicted"/>
<evidence type="ECO:0000256" key="1">
    <source>
        <dbReference type="SAM" id="Phobius"/>
    </source>
</evidence>
<dbReference type="Proteomes" id="UP000295106">
    <property type="component" value="Unassembled WGS sequence"/>
</dbReference>
<feature type="transmembrane region" description="Helical" evidence="1">
    <location>
        <begin position="34"/>
        <end position="51"/>
    </location>
</feature>
<feature type="transmembrane region" description="Helical" evidence="1">
    <location>
        <begin position="57"/>
        <end position="75"/>
    </location>
</feature>
<organism evidence="2 3">
    <name type="scientific">Rubrivivax gelatinosus</name>
    <name type="common">Rhodocyclus gelatinosus</name>
    <name type="synonym">Rhodopseudomonas gelatinosa</name>
    <dbReference type="NCBI Taxonomy" id="28068"/>
    <lineage>
        <taxon>Bacteria</taxon>
        <taxon>Pseudomonadati</taxon>
        <taxon>Pseudomonadota</taxon>
        <taxon>Betaproteobacteria</taxon>
        <taxon>Burkholderiales</taxon>
        <taxon>Sphaerotilaceae</taxon>
        <taxon>Rubrivivax</taxon>
    </lineage>
</organism>
<evidence type="ECO:0000313" key="2">
    <source>
        <dbReference type="EMBL" id="TCP03942.1"/>
    </source>
</evidence>
<comment type="caution">
    <text evidence="2">The sequence shown here is derived from an EMBL/GenBank/DDBJ whole genome shotgun (WGS) entry which is preliminary data.</text>
</comment>
<dbReference type="RefSeq" id="WP_132645391.1">
    <property type="nucleotide sequence ID" value="NZ_CP181386.1"/>
</dbReference>